<evidence type="ECO:0000256" key="8">
    <source>
        <dbReference type="RuleBase" id="RU000672"/>
    </source>
</evidence>
<dbReference type="GO" id="GO:0009308">
    <property type="term" value="P:amine metabolic process"/>
    <property type="evidence" value="ECO:0007669"/>
    <property type="project" value="UniProtKB-UniRule"/>
</dbReference>
<evidence type="ECO:0000256" key="9">
    <source>
        <dbReference type="SAM" id="MobiDB-lite"/>
    </source>
</evidence>
<dbReference type="Gene3D" id="2.70.98.20">
    <property type="entry name" value="Copper amine oxidase, catalytic domain"/>
    <property type="match status" value="1"/>
</dbReference>
<dbReference type="InterPro" id="IPR015800">
    <property type="entry name" value="Cu_amine_oxidase_N2"/>
</dbReference>
<dbReference type="PROSITE" id="PS01165">
    <property type="entry name" value="COPPER_AMINE_OXID_2"/>
    <property type="match status" value="1"/>
</dbReference>
<reference evidence="13 14" key="1">
    <citation type="submission" date="2019-11" db="EMBL/GenBank/DDBJ databases">
        <title>Streptomyces typhae sp. nov., a novel endophytic actinomycete isolated from the root of cattail pollen (Typha angustifolia L.).</title>
        <authorList>
            <person name="Peng C."/>
        </authorList>
    </citation>
    <scope>NUCLEOTIDE SEQUENCE [LARGE SCALE GENOMIC DNA]</scope>
    <source>
        <strain evidence="14">p1417</strain>
    </source>
</reference>
<evidence type="ECO:0000256" key="5">
    <source>
        <dbReference type="ARBA" id="ARBA00023008"/>
    </source>
</evidence>
<dbReference type="Pfam" id="PF01179">
    <property type="entry name" value="Cu_amine_oxid"/>
    <property type="match status" value="1"/>
</dbReference>
<dbReference type="PANTHER" id="PTHR10638">
    <property type="entry name" value="COPPER AMINE OXIDASE"/>
    <property type="match status" value="1"/>
</dbReference>
<dbReference type="InterPro" id="IPR015802">
    <property type="entry name" value="Cu_amine_oxidase_N3"/>
</dbReference>
<comment type="caution">
    <text evidence="13">The sequence shown here is derived from an EMBL/GenBank/DDBJ whole genome shotgun (WGS) entry which is preliminary data.</text>
</comment>
<sequence length="682" mass="75917">MTVTTRPAATVPHPLAPLAPEEIREAVRVVRDQQGLTPDTRFVMISLREPDKQRLLSYDGTEPLPRDVAMVLRDRGRRRTYEAVVSLDTGQVTDWRHLPGVQTAITEEEFAQCEAAVRADPRWQQAMRRRGVEDFSLAMVDAWPPGHTGELDDACGRRLACPLTFVRAHPGDNGYARPVENLVALVDLDSMEVLEVTDRGTVPLPPLAGNYDPDVRSPDGNWPAVVEERRDLRPIDITQPEGPSFTVDGYAVRWQKWEFRIGFTVREGLVLHQIGYRDQGRLRPILHRASLAEMYTPYGDPGFTHYRKNAFDEGEYGAGFMVNALELGCDCLGEIHYFDAVVHDQDGAPVTLPHAVCMHEEDMNIAWKHTDFRTGKVVTRRRRRLVVSSFAVLGNYQYGYFWYLYLDGTIEFEVKLTGMISTGAFSGTCPPYGTAVAPGLYGPHHQHFFSMRLDMALDGPHNSVYEVDSVALPVNEDNPHANAWQTRHRLLRCERQAQQRTAHAATGRFWNIVNPERRNGLGQPVGYQLVPRSGLLPMQPEGSQAWKRARFCYGHLWVTAYDRTQMYAAGDYPNQSRGGAGLPAFVQGDRPLENADVVLWHTFGEHHVVRPEDWPAMPVVSTGFSLRPNGFFDGNPALDLPAPHACTGTAAGPGTGTAAGRDTETGTGTGTGTDACHGPHCH</sequence>
<dbReference type="GO" id="GO:0048038">
    <property type="term" value="F:quinone binding"/>
    <property type="evidence" value="ECO:0007669"/>
    <property type="project" value="InterPro"/>
</dbReference>
<dbReference type="AlphaFoldDB" id="A0A6L6X3Y0"/>
<dbReference type="InterPro" id="IPR036460">
    <property type="entry name" value="Cu_amine_oxidase_C_sf"/>
</dbReference>
<evidence type="ECO:0000256" key="4">
    <source>
        <dbReference type="ARBA" id="ARBA00023002"/>
    </source>
</evidence>
<dbReference type="EMBL" id="WPNZ01000017">
    <property type="protein sequence ID" value="MVO88502.1"/>
    <property type="molecule type" value="Genomic_DNA"/>
</dbReference>
<evidence type="ECO:0000256" key="3">
    <source>
        <dbReference type="ARBA" id="ARBA00022772"/>
    </source>
</evidence>
<evidence type="ECO:0000259" key="11">
    <source>
        <dbReference type="Pfam" id="PF02727"/>
    </source>
</evidence>
<dbReference type="EC" id="1.4.3.-" evidence="8"/>
<dbReference type="InterPro" id="IPR016182">
    <property type="entry name" value="Cu_amine_oxidase_N-reg"/>
</dbReference>
<keyword evidence="4 8" id="KW-0560">Oxidoreductase</keyword>
<feature type="region of interest" description="Disordered" evidence="9">
    <location>
        <begin position="648"/>
        <end position="682"/>
    </location>
</feature>
<comment type="cofactor">
    <cofactor evidence="8">
        <name>Cu cation</name>
        <dbReference type="ChEBI" id="CHEBI:23378"/>
    </cofactor>
    <text evidence="8">Contains 1 topaquinone per subunit.</text>
</comment>
<dbReference type="RefSeq" id="WP_157167921.1">
    <property type="nucleotide sequence ID" value="NZ_WPNZ01000017.1"/>
</dbReference>
<dbReference type="PANTHER" id="PTHR10638:SF41">
    <property type="entry name" value="AMINE OXIDASE"/>
    <property type="match status" value="1"/>
</dbReference>
<evidence type="ECO:0000259" key="10">
    <source>
        <dbReference type="Pfam" id="PF01179"/>
    </source>
</evidence>
<keyword evidence="5 8" id="KW-0186">Copper</keyword>
<protein>
    <recommendedName>
        <fullName evidence="8">Amine oxidase</fullName>
        <ecNumber evidence="8">1.4.3.-</ecNumber>
    </recommendedName>
</protein>
<dbReference type="InterPro" id="IPR049947">
    <property type="entry name" value="Cu_Am_Ox_Cu-bd"/>
</dbReference>
<organism evidence="13 14">
    <name type="scientific">Streptomyces typhae</name>
    <dbReference type="NCBI Taxonomy" id="2681492"/>
    <lineage>
        <taxon>Bacteria</taxon>
        <taxon>Bacillati</taxon>
        <taxon>Actinomycetota</taxon>
        <taxon>Actinomycetes</taxon>
        <taxon>Kitasatosporales</taxon>
        <taxon>Streptomycetaceae</taxon>
        <taxon>Streptomyces</taxon>
    </lineage>
</organism>
<keyword evidence="2 8" id="KW-0479">Metal-binding</keyword>
<name>A0A6L6X3Y0_9ACTN</name>
<feature type="domain" description="Copper amine oxidase catalytic" evidence="10">
    <location>
        <begin position="236"/>
        <end position="638"/>
    </location>
</feature>
<evidence type="ECO:0000259" key="12">
    <source>
        <dbReference type="Pfam" id="PF02728"/>
    </source>
</evidence>
<dbReference type="InterPro" id="IPR015798">
    <property type="entry name" value="Cu_amine_oxidase_C"/>
</dbReference>
<dbReference type="Pfam" id="PF02727">
    <property type="entry name" value="Cu_amine_oxidN2"/>
    <property type="match status" value="1"/>
</dbReference>
<dbReference type="Proteomes" id="UP000483802">
    <property type="component" value="Unassembled WGS sequence"/>
</dbReference>
<dbReference type="GO" id="GO:0008131">
    <property type="term" value="F:primary methylamine oxidase activity"/>
    <property type="evidence" value="ECO:0007669"/>
    <property type="project" value="InterPro"/>
</dbReference>
<dbReference type="Pfam" id="PF02728">
    <property type="entry name" value="Cu_amine_oxidN3"/>
    <property type="match status" value="1"/>
</dbReference>
<dbReference type="Gene3D" id="3.10.450.40">
    <property type="match status" value="2"/>
</dbReference>
<comment type="similarity">
    <text evidence="1 8">Belongs to the copper/topaquinone oxidase family.</text>
</comment>
<dbReference type="InterPro" id="IPR000269">
    <property type="entry name" value="Cu_amine_oxidase"/>
</dbReference>
<comment type="PTM">
    <text evidence="7 8">Topaquinone (TPQ) is generated by copper-dependent autoxidation of a specific tyrosyl residue.</text>
</comment>
<accession>A0A6L6X3Y0</accession>
<feature type="domain" description="Copper amine oxidase N3-terminal" evidence="12">
    <location>
        <begin position="105"/>
        <end position="203"/>
    </location>
</feature>
<dbReference type="GO" id="GO:0005507">
    <property type="term" value="F:copper ion binding"/>
    <property type="evidence" value="ECO:0007669"/>
    <property type="project" value="InterPro"/>
</dbReference>
<evidence type="ECO:0000256" key="2">
    <source>
        <dbReference type="ARBA" id="ARBA00022723"/>
    </source>
</evidence>
<dbReference type="SUPFAM" id="SSF49998">
    <property type="entry name" value="Amine oxidase catalytic domain"/>
    <property type="match status" value="1"/>
</dbReference>
<gene>
    <name evidence="13" type="ORF">GPA10_28010</name>
</gene>
<feature type="domain" description="Copper amine oxidase N2-terminal" evidence="11">
    <location>
        <begin position="13"/>
        <end position="96"/>
    </location>
</feature>
<evidence type="ECO:0000256" key="6">
    <source>
        <dbReference type="PIRSR" id="PIRSR600269-50"/>
    </source>
</evidence>
<evidence type="ECO:0000256" key="1">
    <source>
        <dbReference type="ARBA" id="ARBA00007983"/>
    </source>
</evidence>
<evidence type="ECO:0000256" key="7">
    <source>
        <dbReference type="PIRSR" id="PIRSR600269-51"/>
    </source>
</evidence>
<evidence type="ECO:0000313" key="14">
    <source>
        <dbReference type="Proteomes" id="UP000483802"/>
    </source>
</evidence>
<feature type="active site" description="Schiff-base intermediate with substrate; via topaquinone" evidence="6">
    <location>
        <position position="396"/>
    </location>
</feature>
<evidence type="ECO:0000313" key="13">
    <source>
        <dbReference type="EMBL" id="MVO88502.1"/>
    </source>
</evidence>
<keyword evidence="14" id="KW-1185">Reference proteome</keyword>
<dbReference type="SUPFAM" id="SSF54416">
    <property type="entry name" value="Amine oxidase N-terminal region"/>
    <property type="match status" value="2"/>
</dbReference>
<keyword evidence="3 6" id="KW-0801">TPQ</keyword>
<dbReference type="NCBIfam" id="NF008559">
    <property type="entry name" value="PRK11504.1"/>
    <property type="match status" value="1"/>
</dbReference>
<feature type="active site" description="Proton acceptor" evidence="6">
    <location>
        <position position="312"/>
    </location>
</feature>
<feature type="modified residue" description="2',4',5'-topaquinone" evidence="7">
    <location>
        <position position="396"/>
    </location>
</feature>
<proteinExistence type="inferred from homology"/>